<evidence type="ECO:0000256" key="4">
    <source>
        <dbReference type="ARBA" id="ARBA00022475"/>
    </source>
</evidence>
<evidence type="ECO:0000313" key="9">
    <source>
        <dbReference type="EMBL" id="SDC29542.1"/>
    </source>
</evidence>
<name>A0A1G6KEL5_9BACI</name>
<feature type="transmembrane region" description="Helical" evidence="8">
    <location>
        <begin position="28"/>
        <end position="51"/>
    </location>
</feature>
<accession>A0A1G6KEL5</accession>
<organism evidence="9 10">
    <name type="scientific">Shouchella lonarensis</name>
    <dbReference type="NCBI Taxonomy" id="1464122"/>
    <lineage>
        <taxon>Bacteria</taxon>
        <taxon>Bacillati</taxon>
        <taxon>Bacillota</taxon>
        <taxon>Bacilli</taxon>
        <taxon>Bacillales</taxon>
        <taxon>Bacillaceae</taxon>
        <taxon>Shouchella</taxon>
    </lineage>
</organism>
<keyword evidence="3" id="KW-0813">Transport</keyword>
<protein>
    <submittedName>
        <fullName evidence="9">Multisubunit sodium/proton antiporter, MrpE subunit</fullName>
    </submittedName>
</protein>
<feature type="transmembrane region" description="Helical" evidence="8">
    <location>
        <begin position="5"/>
        <end position="22"/>
    </location>
</feature>
<dbReference type="GO" id="GO:0008324">
    <property type="term" value="F:monoatomic cation transmembrane transporter activity"/>
    <property type="evidence" value="ECO:0007669"/>
    <property type="project" value="InterPro"/>
</dbReference>
<evidence type="ECO:0000256" key="1">
    <source>
        <dbReference type="ARBA" id="ARBA00004651"/>
    </source>
</evidence>
<evidence type="ECO:0000256" key="2">
    <source>
        <dbReference type="ARBA" id="ARBA00006228"/>
    </source>
</evidence>
<dbReference type="GO" id="GO:0005886">
    <property type="term" value="C:plasma membrane"/>
    <property type="evidence" value="ECO:0007669"/>
    <property type="project" value="UniProtKB-SubCell"/>
</dbReference>
<comment type="similarity">
    <text evidence="2">Belongs to the CPA3 antiporters (TC 2.A.63) subunit E family.</text>
</comment>
<dbReference type="PIRSF" id="PIRSF019239">
    <property type="entry name" value="MrpE"/>
    <property type="match status" value="1"/>
</dbReference>
<dbReference type="GO" id="GO:0015297">
    <property type="term" value="F:antiporter activity"/>
    <property type="evidence" value="ECO:0007669"/>
    <property type="project" value="UniProtKB-KW"/>
</dbReference>
<evidence type="ECO:0000256" key="7">
    <source>
        <dbReference type="ARBA" id="ARBA00023136"/>
    </source>
</evidence>
<dbReference type="AlphaFoldDB" id="A0A1G6KEL5"/>
<evidence type="ECO:0000313" key="10">
    <source>
        <dbReference type="Proteomes" id="UP000242662"/>
    </source>
</evidence>
<dbReference type="PANTHER" id="PTHR34584">
    <property type="entry name" value="NA(+)/H(+) ANTIPORTER SUBUNIT E1"/>
    <property type="match status" value="1"/>
</dbReference>
<dbReference type="InterPro" id="IPR002758">
    <property type="entry name" value="Cation_antiport_E"/>
</dbReference>
<dbReference type="RefSeq" id="WP_090775836.1">
    <property type="nucleotide sequence ID" value="NZ_FMYM01000007.1"/>
</dbReference>
<keyword evidence="4" id="KW-1003">Cell membrane</keyword>
<dbReference type="Proteomes" id="UP000242662">
    <property type="component" value="Unassembled WGS sequence"/>
</dbReference>
<dbReference type="Pfam" id="PF01899">
    <property type="entry name" value="MNHE"/>
    <property type="match status" value="1"/>
</dbReference>
<dbReference type="EMBL" id="FMYM01000007">
    <property type="protein sequence ID" value="SDC29542.1"/>
    <property type="molecule type" value="Genomic_DNA"/>
</dbReference>
<keyword evidence="6 8" id="KW-1133">Transmembrane helix</keyword>
<sequence>MMFQLAVNFTIAFLWILFQNSLTMADFIVGYAIGMVVVLVLVHFQDGYFYMHRVWSLIKLMGVFLRELTLANIDVMKILLRKNMNISPGIIAVPTELKTNSEKALFALLMTLTPGTLSIEFSKDGTQIFIHALQAENPEDVVAQVKRTFEASILEVTRRHV</sequence>
<keyword evidence="5 8" id="KW-0812">Transmembrane</keyword>
<keyword evidence="10" id="KW-1185">Reference proteome</keyword>
<proteinExistence type="inferred from homology"/>
<dbReference type="OrthoDB" id="9800498at2"/>
<evidence type="ECO:0000256" key="3">
    <source>
        <dbReference type="ARBA" id="ARBA00022449"/>
    </source>
</evidence>
<reference evidence="10" key="1">
    <citation type="submission" date="2016-09" db="EMBL/GenBank/DDBJ databases">
        <authorList>
            <person name="Varghese N."/>
            <person name="Submissions S."/>
        </authorList>
    </citation>
    <scope>NUCLEOTIDE SEQUENCE [LARGE SCALE GENOMIC DNA]</scope>
    <source>
        <strain evidence="10">25nlg</strain>
    </source>
</reference>
<gene>
    <name evidence="9" type="ORF">SAMN05421737_1077</name>
</gene>
<comment type="subcellular location">
    <subcellularLocation>
        <location evidence="1">Cell membrane</location>
        <topology evidence="1">Multi-pass membrane protein</topology>
    </subcellularLocation>
</comment>
<dbReference type="STRING" id="1464122.SAMN05421737_1077"/>
<evidence type="ECO:0000256" key="6">
    <source>
        <dbReference type="ARBA" id="ARBA00022989"/>
    </source>
</evidence>
<evidence type="ECO:0000256" key="5">
    <source>
        <dbReference type="ARBA" id="ARBA00022692"/>
    </source>
</evidence>
<dbReference type="PANTHER" id="PTHR34584:SF1">
    <property type="entry name" value="NA(+)_H(+) ANTIPORTER SUBUNIT E1"/>
    <property type="match status" value="1"/>
</dbReference>
<keyword evidence="3" id="KW-0050">Antiport</keyword>
<keyword evidence="7 8" id="KW-0472">Membrane</keyword>
<evidence type="ECO:0000256" key="8">
    <source>
        <dbReference type="SAM" id="Phobius"/>
    </source>
</evidence>